<protein>
    <submittedName>
        <fullName evidence="3">Uncharacterized protein</fullName>
    </submittedName>
</protein>
<evidence type="ECO:0000256" key="1">
    <source>
        <dbReference type="SAM" id="MobiDB-lite"/>
    </source>
</evidence>
<evidence type="ECO:0000313" key="3">
    <source>
        <dbReference type="EMBL" id="HIW00314.1"/>
    </source>
</evidence>
<dbReference type="InterPro" id="IPR047774">
    <property type="entry name" value="SrfA-like"/>
</dbReference>
<sequence>MSVLFASSQRNDMRPLAFQGIFATNCYEQLVALLEQHRDFLARQGMPNAPDFLAEPMHDSSGTIDWYARGETMPVPLASLAPEDQARIQETLAQYARALTALLDQRQGQGQQALGQEQSMAAGLLREALQHPGDNDIYVVGNAPLLINWGFAAGTQGAVPQDIMRLGAAAPIKPAPAPAAAPAAPIPAAAPVSPPPPAAPVAAAPALFPGCLSWLLPLLLLLLLLWLVLAALGFAPSPLPASCFREDVSRQSEELRSQSLADEEARLLRQLEERAELCKPAAPPEDLHAEREPVIPEPEPVKEPEKKPEPAVEQPFFGAAPVIPEEPKPEPKPVPRPRSRMEIPKDAAKKNDLTFLEGCWRSRTDLFNTRGEPIEGEYCFNKKGQGRRFVYERNGQRCSGAARARFNGNQLVIEAPEAACPRGGVYVPQSVNCTGTGASTECRGREHSRRSNTWKATFTRK</sequence>
<evidence type="ECO:0000256" key="2">
    <source>
        <dbReference type="SAM" id="Phobius"/>
    </source>
</evidence>
<proteinExistence type="predicted"/>
<comment type="caution">
    <text evidence="3">The sequence shown here is derived from an EMBL/GenBank/DDBJ whole genome shotgun (WGS) entry which is preliminary data.</text>
</comment>
<feature type="transmembrane region" description="Helical" evidence="2">
    <location>
        <begin position="214"/>
        <end position="235"/>
    </location>
</feature>
<dbReference type="EMBL" id="DXHV01000042">
    <property type="protein sequence ID" value="HIW00314.1"/>
    <property type="molecule type" value="Genomic_DNA"/>
</dbReference>
<dbReference type="NCBIfam" id="NF040486">
    <property type="entry name" value="SrfA_fam"/>
    <property type="match status" value="1"/>
</dbReference>
<reference evidence="3" key="1">
    <citation type="journal article" date="2021" name="PeerJ">
        <title>Extensive microbial diversity within the chicken gut microbiome revealed by metagenomics and culture.</title>
        <authorList>
            <person name="Gilroy R."/>
            <person name="Ravi A."/>
            <person name="Getino M."/>
            <person name="Pursley I."/>
            <person name="Horton D.L."/>
            <person name="Alikhan N.F."/>
            <person name="Baker D."/>
            <person name="Gharbi K."/>
            <person name="Hall N."/>
            <person name="Watson M."/>
            <person name="Adriaenssens E.M."/>
            <person name="Foster-Nyarko E."/>
            <person name="Jarju S."/>
            <person name="Secka A."/>
            <person name="Antonio M."/>
            <person name="Oren A."/>
            <person name="Chaudhuri R.R."/>
            <person name="La Ragione R."/>
            <person name="Hildebrand F."/>
            <person name="Pallen M.J."/>
        </authorList>
    </citation>
    <scope>NUCLEOTIDE SEQUENCE</scope>
    <source>
        <strain evidence="3">ChiHecec2B26-446</strain>
    </source>
</reference>
<keyword evidence="2" id="KW-0812">Transmembrane</keyword>
<keyword evidence="2" id="KW-0472">Membrane</keyword>
<feature type="region of interest" description="Disordered" evidence="1">
    <location>
        <begin position="279"/>
        <end position="340"/>
    </location>
</feature>
<dbReference type="AlphaFoldDB" id="A0A9D1PX09"/>
<feature type="compositionally biased region" description="Basic and acidic residues" evidence="1">
    <location>
        <begin position="285"/>
        <end position="310"/>
    </location>
</feature>
<reference evidence="3" key="2">
    <citation type="submission" date="2021-04" db="EMBL/GenBank/DDBJ databases">
        <authorList>
            <person name="Gilroy R."/>
        </authorList>
    </citation>
    <scope>NUCLEOTIDE SEQUENCE</scope>
    <source>
        <strain evidence="3">ChiHecec2B26-446</strain>
    </source>
</reference>
<name>A0A9D1PX09_9BACT</name>
<dbReference type="Proteomes" id="UP000886752">
    <property type="component" value="Unassembled WGS sequence"/>
</dbReference>
<gene>
    <name evidence="3" type="ORF">H9894_03905</name>
</gene>
<accession>A0A9D1PX09</accession>
<keyword evidence="2" id="KW-1133">Transmembrane helix</keyword>
<organism evidence="3 4">
    <name type="scientific">Candidatus Desulfovibrio intestinipullorum</name>
    <dbReference type="NCBI Taxonomy" id="2838536"/>
    <lineage>
        <taxon>Bacteria</taxon>
        <taxon>Pseudomonadati</taxon>
        <taxon>Thermodesulfobacteriota</taxon>
        <taxon>Desulfovibrionia</taxon>
        <taxon>Desulfovibrionales</taxon>
        <taxon>Desulfovibrionaceae</taxon>
        <taxon>Desulfovibrio</taxon>
    </lineage>
</organism>
<feature type="compositionally biased region" description="Basic and acidic residues" evidence="1">
    <location>
        <begin position="325"/>
        <end position="340"/>
    </location>
</feature>
<evidence type="ECO:0000313" key="4">
    <source>
        <dbReference type="Proteomes" id="UP000886752"/>
    </source>
</evidence>